<feature type="non-terminal residue" evidence="1">
    <location>
        <position position="1"/>
    </location>
</feature>
<evidence type="ECO:0000313" key="1">
    <source>
        <dbReference type="EMBL" id="JAT52922.1"/>
    </source>
</evidence>
<name>A0A1D1YE70_9ARAE</name>
<dbReference type="EMBL" id="GDJX01015014">
    <property type="protein sequence ID" value="JAT52922.1"/>
    <property type="molecule type" value="Transcribed_RNA"/>
</dbReference>
<dbReference type="AlphaFoldDB" id="A0A1D1YE70"/>
<sequence>TTPKPSPRTDEGGARTRLRRVFLAPCFLRRLPLLTIEVFVSNSFPFPLPLLPLPLSSPSHYIERQRLLPASPRGFGEEERTPPALIGSPPGCCRGLFESGRLWLSRVGGAAGDGEAVRAGAAAAGSEQEHGVVHVPWRVDHLHPHPLLLLARRPLRLRLPARRGLDRRQPLPLRDDLSLFPLEEGNSLC</sequence>
<gene>
    <name evidence="1" type="primary">hbl-1</name>
    <name evidence="1" type="ORF">g.32493</name>
</gene>
<proteinExistence type="predicted"/>
<accession>A0A1D1YE70</accession>
<protein>
    <submittedName>
        <fullName evidence="1">Hunchback-like protein</fullName>
    </submittedName>
</protein>
<reference evidence="1" key="1">
    <citation type="submission" date="2015-07" db="EMBL/GenBank/DDBJ databases">
        <title>Transcriptome Assembly of Anthurium amnicola.</title>
        <authorList>
            <person name="Suzuki J."/>
        </authorList>
    </citation>
    <scope>NUCLEOTIDE SEQUENCE</scope>
</reference>
<organism evidence="1">
    <name type="scientific">Anthurium amnicola</name>
    <dbReference type="NCBI Taxonomy" id="1678845"/>
    <lineage>
        <taxon>Eukaryota</taxon>
        <taxon>Viridiplantae</taxon>
        <taxon>Streptophyta</taxon>
        <taxon>Embryophyta</taxon>
        <taxon>Tracheophyta</taxon>
        <taxon>Spermatophyta</taxon>
        <taxon>Magnoliopsida</taxon>
        <taxon>Liliopsida</taxon>
        <taxon>Araceae</taxon>
        <taxon>Pothoideae</taxon>
        <taxon>Potheae</taxon>
        <taxon>Anthurium</taxon>
    </lineage>
</organism>